<reference evidence="3" key="1">
    <citation type="submission" date="2015-04" db="EMBL/GenBank/DDBJ databases">
        <authorList>
            <person name="Syromyatnikov M.Y."/>
            <person name="Popov V.N."/>
        </authorList>
    </citation>
    <scope>NUCLEOTIDE SEQUENCE</scope>
    <source>
        <strain evidence="3">MO-1</strain>
    </source>
</reference>
<proteinExistence type="predicted"/>
<dbReference type="Pfam" id="PF04892">
    <property type="entry name" value="VanZ"/>
    <property type="match status" value="1"/>
</dbReference>
<evidence type="ECO:0000259" key="2">
    <source>
        <dbReference type="Pfam" id="PF04892"/>
    </source>
</evidence>
<keyword evidence="1" id="KW-1133">Transmembrane helix</keyword>
<keyword evidence="1" id="KW-0472">Membrane</keyword>
<feature type="domain" description="VanZ-like" evidence="2">
    <location>
        <begin position="98"/>
        <end position="162"/>
    </location>
</feature>
<organism evidence="3">
    <name type="scientific">Magnetococcus massalia (strain MO-1)</name>
    <dbReference type="NCBI Taxonomy" id="451514"/>
    <lineage>
        <taxon>Bacteria</taxon>
        <taxon>Pseudomonadati</taxon>
        <taxon>Pseudomonadota</taxon>
        <taxon>Magnetococcia</taxon>
        <taxon>Magnetococcales</taxon>
        <taxon>Magnetococcaceae</taxon>
        <taxon>Magnetococcus</taxon>
    </lineage>
</organism>
<dbReference type="NCBIfam" id="NF037970">
    <property type="entry name" value="vanZ_1"/>
    <property type="match status" value="1"/>
</dbReference>
<evidence type="ECO:0000256" key="1">
    <source>
        <dbReference type="SAM" id="Phobius"/>
    </source>
</evidence>
<protein>
    <recommendedName>
        <fullName evidence="2">VanZ-like domain-containing protein</fullName>
    </recommendedName>
</protein>
<accession>A0A1S7LP51</accession>
<dbReference type="EMBL" id="LO017727">
    <property type="protein sequence ID" value="CRH08233.1"/>
    <property type="molecule type" value="Genomic_DNA"/>
</dbReference>
<keyword evidence="1" id="KW-0812">Transmembrane</keyword>
<feature type="transmembrane region" description="Helical" evidence="1">
    <location>
        <begin position="12"/>
        <end position="31"/>
    </location>
</feature>
<sequence>MLKLPTSPIWRWTLGYTLLIYLSLPFMPMLVDNLYQSLGRAETATLLAALFGALTMGLWIQALRAAPHWWQSFAPFMPIALAAGIGWVGLENPMERVHLAQYAILGALLQRATHGCGSQALSIALAIGVGDEAIQYLLPNRYWDLRDVAMNGFGALIGIWAAVNWPGQDETTEGSCRL</sequence>
<feature type="transmembrane region" description="Helical" evidence="1">
    <location>
        <begin position="69"/>
        <end position="90"/>
    </location>
</feature>
<name>A0A1S7LP51_MAGMO</name>
<gene>
    <name evidence="3" type="ORF">MAGMO_4105</name>
</gene>
<evidence type="ECO:0000313" key="3">
    <source>
        <dbReference type="EMBL" id="CRH08233.1"/>
    </source>
</evidence>
<dbReference type="AlphaFoldDB" id="A0A1S7LP51"/>
<dbReference type="InterPro" id="IPR006976">
    <property type="entry name" value="VanZ-like"/>
</dbReference>
<feature type="transmembrane region" description="Helical" evidence="1">
    <location>
        <begin position="43"/>
        <end position="63"/>
    </location>
</feature>